<evidence type="ECO:0000313" key="1">
    <source>
        <dbReference type="EMBL" id="ORL43802.1"/>
    </source>
</evidence>
<proteinExistence type="predicted"/>
<dbReference type="EMBL" id="ARYN01000025">
    <property type="protein sequence ID" value="ORL43802.1"/>
    <property type="molecule type" value="Genomic_DNA"/>
</dbReference>
<reference evidence="1 2" key="1">
    <citation type="submission" date="2013-04" db="EMBL/GenBank/DDBJ databases">
        <title>Zunongwangia sp. 22II14-10F7 Genome Sequencing.</title>
        <authorList>
            <person name="Lai Q."/>
            <person name="Shao Z."/>
        </authorList>
    </citation>
    <scope>NUCLEOTIDE SEQUENCE [LARGE SCALE GENOMIC DNA]</scope>
    <source>
        <strain evidence="1 2">22II14-10F7</strain>
    </source>
</reference>
<name>A0A1Y1SZ03_9FLAO</name>
<dbReference type="STRING" id="1185767.IIF7_19159"/>
<organism evidence="1 2">
    <name type="scientific">Zunongwangia atlantica 22II14-10F7</name>
    <dbReference type="NCBI Taxonomy" id="1185767"/>
    <lineage>
        <taxon>Bacteria</taxon>
        <taxon>Pseudomonadati</taxon>
        <taxon>Bacteroidota</taxon>
        <taxon>Flavobacteriia</taxon>
        <taxon>Flavobacteriales</taxon>
        <taxon>Flavobacteriaceae</taxon>
        <taxon>Zunongwangia</taxon>
    </lineage>
</organism>
<gene>
    <name evidence="1" type="ORF">IIF7_19159</name>
</gene>
<sequence length="95" mass="11013">MNELAIQWSQGNPGALAFLTELSHQDEETAQVISQCLMINYKIRGTRIYVLWSDLCDRDMEKVKQLCENCPGEILTNACYRQDYSGKELVNQYFK</sequence>
<evidence type="ECO:0000313" key="2">
    <source>
        <dbReference type="Proteomes" id="UP000192746"/>
    </source>
</evidence>
<protein>
    <submittedName>
        <fullName evidence="1">Uncharacterized protein</fullName>
    </submittedName>
</protein>
<dbReference type="OrthoDB" id="1446242at2"/>
<dbReference type="AlphaFoldDB" id="A0A1Y1SZ03"/>
<dbReference type="RefSeq" id="WP_084843296.1">
    <property type="nucleotide sequence ID" value="NZ_ARYN01000025.1"/>
</dbReference>
<accession>A0A1Y1SZ03</accession>
<keyword evidence="2" id="KW-1185">Reference proteome</keyword>
<dbReference type="Proteomes" id="UP000192746">
    <property type="component" value="Unassembled WGS sequence"/>
</dbReference>
<comment type="caution">
    <text evidence="1">The sequence shown here is derived from an EMBL/GenBank/DDBJ whole genome shotgun (WGS) entry which is preliminary data.</text>
</comment>